<evidence type="ECO:0000256" key="2">
    <source>
        <dbReference type="ARBA" id="ARBA00023015"/>
    </source>
</evidence>
<keyword evidence="5" id="KW-0472">Membrane</keyword>
<protein>
    <recommendedName>
        <fullName evidence="6">IBH1-like N-terminal domain-containing protein</fullName>
    </recommendedName>
</protein>
<feature type="transmembrane region" description="Helical" evidence="5">
    <location>
        <begin position="60"/>
        <end position="78"/>
    </location>
</feature>
<dbReference type="InterPro" id="IPR044660">
    <property type="entry name" value="IBH1-like"/>
</dbReference>
<dbReference type="PANTHER" id="PTHR33124:SF5">
    <property type="entry name" value="TRANSCRIPTION FACTOR IBH1-LIKE 1"/>
    <property type="match status" value="1"/>
</dbReference>
<dbReference type="GO" id="GO:0005634">
    <property type="term" value="C:nucleus"/>
    <property type="evidence" value="ECO:0007669"/>
    <property type="project" value="UniProtKB-SubCell"/>
</dbReference>
<evidence type="ECO:0000256" key="5">
    <source>
        <dbReference type="SAM" id="Phobius"/>
    </source>
</evidence>
<gene>
    <name evidence="7" type="ORF">VFH_IV222320</name>
</gene>
<dbReference type="Pfam" id="PF26576">
    <property type="entry name" value="IBH1_N"/>
    <property type="match status" value="1"/>
</dbReference>
<keyword evidence="5" id="KW-1133">Transmembrane helix</keyword>
<evidence type="ECO:0000256" key="3">
    <source>
        <dbReference type="ARBA" id="ARBA00023163"/>
    </source>
</evidence>
<evidence type="ECO:0000259" key="6">
    <source>
        <dbReference type="Pfam" id="PF26576"/>
    </source>
</evidence>
<dbReference type="EMBL" id="OX451739">
    <property type="protein sequence ID" value="CAI8611288.1"/>
    <property type="molecule type" value="Genomic_DNA"/>
</dbReference>
<accession>A0AAV1ANK5</accession>
<dbReference type="CDD" id="cd11444">
    <property type="entry name" value="bHLH_AtIBH1_like"/>
    <property type="match status" value="1"/>
</dbReference>
<feature type="transmembrane region" description="Helical" evidence="5">
    <location>
        <begin position="20"/>
        <end position="40"/>
    </location>
</feature>
<proteinExistence type="predicted"/>
<dbReference type="InterPro" id="IPR059002">
    <property type="entry name" value="IBH1_N"/>
</dbReference>
<comment type="subcellular location">
    <subcellularLocation>
        <location evidence="1">Nucleus</location>
    </subcellularLocation>
</comment>
<dbReference type="PANTHER" id="PTHR33124">
    <property type="entry name" value="TRANSCRIPTION FACTOR IBH1-LIKE 1"/>
    <property type="match status" value="1"/>
</dbReference>
<name>A0AAV1ANK5_VICFA</name>
<reference evidence="7 8" key="1">
    <citation type="submission" date="2023-01" db="EMBL/GenBank/DDBJ databases">
        <authorList>
            <person name="Kreplak J."/>
        </authorList>
    </citation>
    <scope>NUCLEOTIDE SEQUENCE [LARGE SCALE GENOMIC DNA]</scope>
</reference>
<evidence type="ECO:0000256" key="4">
    <source>
        <dbReference type="ARBA" id="ARBA00023242"/>
    </source>
</evidence>
<sequence length="279" mass="32240">MLCNSHPSKQRQCYLSYHPLCRRFVVAKGGTIVFFGVHQLKINKYSLKSPTTLIFQALKFFPLHYFIIFSFSTFLPYLSSKLTHNFSSSSTLSPFKSLSKRMRNLSSLKREFLKKWIKGLRKYNSEKKNMNLLERKKAIKLSADIAMASTKDKTTLWRKAFITNTSTSIDQQDISTSSPQKKITKKNSTNSCRLYRKRIIGSRKILRRNRVKGRVEARFIATKLVKKRTRTLKSLLPGGKFMDDACLVDETLDYIQSLKAQVEVMRCLVTASELFINPP</sequence>
<evidence type="ECO:0000313" key="7">
    <source>
        <dbReference type="EMBL" id="CAI8611288.1"/>
    </source>
</evidence>
<keyword evidence="5" id="KW-0812">Transmembrane</keyword>
<keyword evidence="4" id="KW-0539">Nucleus</keyword>
<evidence type="ECO:0000256" key="1">
    <source>
        <dbReference type="ARBA" id="ARBA00004123"/>
    </source>
</evidence>
<dbReference type="InterPro" id="IPR044549">
    <property type="entry name" value="bHLH_AtIBH1-like"/>
</dbReference>
<evidence type="ECO:0000313" key="8">
    <source>
        <dbReference type="Proteomes" id="UP001157006"/>
    </source>
</evidence>
<keyword evidence="2" id="KW-0805">Transcription regulation</keyword>
<feature type="domain" description="IBH1-like N-terminal" evidence="6">
    <location>
        <begin position="106"/>
        <end position="166"/>
    </location>
</feature>
<keyword evidence="8" id="KW-1185">Reference proteome</keyword>
<dbReference type="AlphaFoldDB" id="A0AAV1ANK5"/>
<dbReference type="GO" id="GO:0006355">
    <property type="term" value="P:regulation of DNA-templated transcription"/>
    <property type="evidence" value="ECO:0007669"/>
    <property type="project" value="InterPro"/>
</dbReference>
<dbReference type="Proteomes" id="UP001157006">
    <property type="component" value="Chromosome 4"/>
</dbReference>
<keyword evidence="3" id="KW-0804">Transcription</keyword>
<organism evidence="7 8">
    <name type="scientific">Vicia faba</name>
    <name type="common">Broad bean</name>
    <name type="synonym">Faba vulgaris</name>
    <dbReference type="NCBI Taxonomy" id="3906"/>
    <lineage>
        <taxon>Eukaryota</taxon>
        <taxon>Viridiplantae</taxon>
        <taxon>Streptophyta</taxon>
        <taxon>Embryophyta</taxon>
        <taxon>Tracheophyta</taxon>
        <taxon>Spermatophyta</taxon>
        <taxon>Magnoliopsida</taxon>
        <taxon>eudicotyledons</taxon>
        <taxon>Gunneridae</taxon>
        <taxon>Pentapetalae</taxon>
        <taxon>rosids</taxon>
        <taxon>fabids</taxon>
        <taxon>Fabales</taxon>
        <taxon>Fabaceae</taxon>
        <taxon>Papilionoideae</taxon>
        <taxon>50 kb inversion clade</taxon>
        <taxon>NPAAA clade</taxon>
        <taxon>Hologalegina</taxon>
        <taxon>IRL clade</taxon>
        <taxon>Fabeae</taxon>
        <taxon>Vicia</taxon>
    </lineage>
</organism>